<feature type="non-terminal residue" evidence="1">
    <location>
        <position position="43"/>
    </location>
</feature>
<organism evidence="1 2">
    <name type="scientific">Funneliformis geosporum</name>
    <dbReference type="NCBI Taxonomy" id="1117311"/>
    <lineage>
        <taxon>Eukaryota</taxon>
        <taxon>Fungi</taxon>
        <taxon>Fungi incertae sedis</taxon>
        <taxon>Mucoromycota</taxon>
        <taxon>Glomeromycotina</taxon>
        <taxon>Glomeromycetes</taxon>
        <taxon>Glomerales</taxon>
        <taxon>Glomeraceae</taxon>
        <taxon>Funneliformis</taxon>
    </lineage>
</organism>
<comment type="caution">
    <text evidence="1">The sequence shown here is derived from an EMBL/GenBank/DDBJ whole genome shotgun (WGS) entry which is preliminary data.</text>
</comment>
<name>A0A9W4X461_9GLOM</name>
<evidence type="ECO:0000313" key="1">
    <source>
        <dbReference type="EMBL" id="CAI2200550.1"/>
    </source>
</evidence>
<sequence>MLVLTRWRRVWLLFKWIRLSFNVVVLDFNKVKAVILDLCRIRH</sequence>
<dbReference type="AlphaFoldDB" id="A0A9W4X461"/>
<protein>
    <submittedName>
        <fullName evidence="1">4170_t:CDS:1</fullName>
    </submittedName>
</protein>
<dbReference type="Proteomes" id="UP001153678">
    <property type="component" value="Unassembled WGS sequence"/>
</dbReference>
<reference evidence="1" key="1">
    <citation type="submission" date="2022-08" db="EMBL/GenBank/DDBJ databases">
        <authorList>
            <person name="Kallberg Y."/>
            <person name="Tangrot J."/>
            <person name="Rosling A."/>
        </authorList>
    </citation>
    <scope>NUCLEOTIDE SEQUENCE</scope>
    <source>
        <strain evidence="1">Wild A</strain>
    </source>
</reference>
<keyword evidence="2" id="KW-1185">Reference proteome</keyword>
<accession>A0A9W4X461</accession>
<evidence type="ECO:0000313" key="2">
    <source>
        <dbReference type="Proteomes" id="UP001153678"/>
    </source>
</evidence>
<proteinExistence type="predicted"/>
<dbReference type="EMBL" id="CAMKVN010024653">
    <property type="protein sequence ID" value="CAI2200550.1"/>
    <property type="molecule type" value="Genomic_DNA"/>
</dbReference>
<gene>
    <name evidence="1" type="ORF">FWILDA_LOCUS19625</name>
</gene>